<evidence type="ECO:0000313" key="2">
    <source>
        <dbReference type="Proteomes" id="UP001519363"/>
    </source>
</evidence>
<evidence type="ECO:0000313" key="1">
    <source>
        <dbReference type="EMBL" id="MBP2478037.1"/>
    </source>
</evidence>
<gene>
    <name evidence="1" type="ORF">JOF53_006909</name>
</gene>
<evidence type="ECO:0008006" key="3">
    <source>
        <dbReference type="Google" id="ProtNLM"/>
    </source>
</evidence>
<name>A0ABS5AP65_9PSEU</name>
<proteinExistence type="predicted"/>
<keyword evidence="2" id="KW-1185">Reference proteome</keyword>
<organism evidence="1 2">
    <name type="scientific">Crossiella equi</name>
    <dbReference type="NCBI Taxonomy" id="130796"/>
    <lineage>
        <taxon>Bacteria</taxon>
        <taxon>Bacillati</taxon>
        <taxon>Actinomycetota</taxon>
        <taxon>Actinomycetes</taxon>
        <taxon>Pseudonocardiales</taxon>
        <taxon>Pseudonocardiaceae</taxon>
        <taxon>Crossiella</taxon>
    </lineage>
</organism>
<comment type="caution">
    <text evidence="1">The sequence shown here is derived from an EMBL/GenBank/DDBJ whole genome shotgun (WGS) entry which is preliminary data.</text>
</comment>
<dbReference type="RefSeq" id="WP_143342388.1">
    <property type="nucleotide sequence ID" value="NZ_JAGIOO010000001.1"/>
</dbReference>
<dbReference type="Proteomes" id="UP001519363">
    <property type="component" value="Unassembled WGS sequence"/>
</dbReference>
<accession>A0ABS5AP65</accession>
<dbReference type="EMBL" id="JAGIOO010000001">
    <property type="protein sequence ID" value="MBP2478037.1"/>
    <property type="molecule type" value="Genomic_DNA"/>
</dbReference>
<sequence>MSTAAILGLLVMLPSVVGIVVLWRWSGPGSVEQNPPTAEEVVAKARQVLGRLLPERKPRLVRLPPVPNRHVGAHRRLPRYAPTPTMYAPVAPVPPDSPWPLPQPRVPLAAEQWSVARIRAREDADHLSYYGGPRRPAY</sequence>
<reference evidence="1 2" key="1">
    <citation type="submission" date="2021-03" db="EMBL/GenBank/DDBJ databases">
        <title>Sequencing the genomes of 1000 actinobacteria strains.</title>
        <authorList>
            <person name="Klenk H.-P."/>
        </authorList>
    </citation>
    <scope>NUCLEOTIDE SEQUENCE [LARGE SCALE GENOMIC DNA]</scope>
    <source>
        <strain evidence="1 2">DSM 44580</strain>
    </source>
</reference>
<protein>
    <recommendedName>
        <fullName evidence="3">Secreted protein</fullName>
    </recommendedName>
</protein>